<proteinExistence type="predicted"/>
<dbReference type="Proteomes" id="UP000229896">
    <property type="component" value="Unassembled WGS sequence"/>
</dbReference>
<protein>
    <submittedName>
        <fullName evidence="1">Uncharacterized protein</fullName>
    </submittedName>
</protein>
<organism evidence="1 2">
    <name type="scientific">Candidatus Berkelbacteria bacterium CG08_land_8_20_14_0_20_39_8</name>
    <dbReference type="NCBI Taxonomy" id="1974511"/>
    <lineage>
        <taxon>Bacteria</taxon>
        <taxon>Candidatus Berkelbacteria</taxon>
    </lineage>
</organism>
<sequence>MRRGCGKPPSIGGKIWRQAGERAHICRSPFTPASRGAERLRAGGLLSLATTTPQNAGLLESPIEGMLVQKWSKPSPPSRGQAMLPTWQGDLLRIQMGNNPQ</sequence>
<gene>
    <name evidence="1" type="ORF">COT12_02005</name>
</gene>
<accession>A0A2M6YC63</accession>
<dbReference type="AlphaFoldDB" id="A0A2M6YC63"/>
<evidence type="ECO:0000313" key="2">
    <source>
        <dbReference type="Proteomes" id="UP000229896"/>
    </source>
</evidence>
<evidence type="ECO:0000313" key="1">
    <source>
        <dbReference type="EMBL" id="PIU24254.1"/>
    </source>
</evidence>
<dbReference type="EMBL" id="PEXI01000063">
    <property type="protein sequence ID" value="PIU24254.1"/>
    <property type="molecule type" value="Genomic_DNA"/>
</dbReference>
<name>A0A2M6YC63_9BACT</name>
<comment type="caution">
    <text evidence="1">The sequence shown here is derived from an EMBL/GenBank/DDBJ whole genome shotgun (WGS) entry which is preliminary data.</text>
</comment>
<reference evidence="2" key="1">
    <citation type="submission" date="2017-09" db="EMBL/GenBank/DDBJ databases">
        <title>Depth-based differentiation of microbial function through sediment-hosted aquifers and enrichment of novel symbionts in the deep terrestrial subsurface.</title>
        <authorList>
            <person name="Probst A.J."/>
            <person name="Ladd B."/>
            <person name="Jarett J.K."/>
            <person name="Geller-Mcgrath D.E."/>
            <person name="Sieber C.M.K."/>
            <person name="Emerson J.B."/>
            <person name="Anantharaman K."/>
            <person name="Thomas B.C."/>
            <person name="Malmstrom R."/>
            <person name="Stieglmeier M."/>
            <person name="Klingl A."/>
            <person name="Woyke T."/>
            <person name="Ryan C.M."/>
            <person name="Banfield J.F."/>
        </authorList>
    </citation>
    <scope>NUCLEOTIDE SEQUENCE [LARGE SCALE GENOMIC DNA]</scope>
</reference>